<sequence>MTDDFNVVKDIQITSEKLTEKMVAAAFLAASTVADSVGVKHKQSGNTFSIYVPVNNNPMYDMKPAFEHSSKVQYTKEGSWYLIVPIARQTSSMSSQLQANVEKAFSGALNFSTQYIDSLVSQRSQIGLPVVTKKSGNLTKMKDNLGRTNYIAFRTVSAKSPIDSWIIGRNRLNDQKTDAIIDSIEDVIRQVVGA</sequence>
<dbReference type="KEGG" id="vg:7750968"/>
<proteinExistence type="predicted"/>
<dbReference type="GeneID" id="7750968"/>
<organism evidence="1 2">
    <name type="scientific">Lactobacillus phage Lb338-1</name>
    <dbReference type="NCBI Taxonomy" id="2892342"/>
    <lineage>
        <taxon>Viruses</taxon>
        <taxon>Duplodnaviria</taxon>
        <taxon>Heunggongvirae</taxon>
        <taxon>Uroviricota</taxon>
        <taxon>Caudoviricetes</taxon>
        <taxon>Herelleviridae</taxon>
        <taxon>Mooreparkvirus</taxon>
        <taxon>Mooreparkvirus Lb3381</taxon>
    </lineage>
</organism>
<dbReference type="Proteomes" id="UP000001878">
    <property type="component" value="Segment"/>
</dbReference>
<dbReference type="RefSeq" id="YP_002790792.1">
    <property type="nucleotide sequence ID" value="NC_012530.1"/>
</dbReference>
<evidence type="ECO:0008006" key="3">
    <source>
        <dbReference type="Google" id="ProtNLM"/>
    </source>
</evidence>
<accession>C1KFM3</accession>
<evidence type="ECO:0000313" key="1">
    <source>
        <dbReference type="EMBL" id="ACO37034.1"/>
    </source>
</evidence>
<reference evidence="1 2" key="1">
    <citation type="journal article" date="2009" name="Gene">
        <title>Genome of a virulent bacteriophage Lb338-1 that lyses the probiotic Lactobacillus paracasei cheese strain.</title>
        <authorList>
            <person name="Alemayehu D."/>
            <person name="Ross R.P."/>
            <person name="O'Sullivan O."/>
            <person name="Coffey A."/>
            <person name="Stanton C."/>
            <person name="Fitzgerald G.F."/>
            <person name="McAuliffe O."/>
        </authorList>
    </citation>
    <scope>NUCLEOTIDE SEQUENCE [LARGE SCALE GENOMIC DNA]</scope>
    <source>
        <strain evidence="1">Lb338-1</strain>
    </source>
</reference>
<keyword evidence="2" id="KW-1185">Reference proteome</keyword>
<name>C1KFM3_9CAUD</name>
<gene>
    <name evidence="1" type="ORF">lb338_phage_113</name>
</gene>
<protein>
    <recommendedName>
        <fullName evidence="3">Phage protein</fullName>
    </recommendedName>
</protein>
<dbReference type="EMBL" id="FJ822135">
    <property type="protein sequence ID" value="ACO37034.1"/>
    <property type="molecule type" value="Genomic_DNA"/>
</dbReference>
<dbReference type="OrthoDB" id="9445at10239"/>
<evidence type="ECO:0000313" key="2">
    <source>
        <dbReference type="Proteomes" id="UP000001878"/>
    </source>
</evidence>